<protein>
    <submittedName>
        <fullName evidence="2">Uncharacterized protein</fullName>
    </submittedName>
</protein>
<keyword evidence="1" id="KW-0732">Signal</keyword>
<evidence type="ECO:0000313" key="3">
    <source>
        <dbReference type="Proteomes" id="UP000242180"/>
    </source>
</evidence>
<feature type="signal peptide" evidence="1">
    <location>
        <begin position="1"/>
        <end position="20"/>
    </location>
</feature>
<evidence type="ECO:0000313" key="2">
    <source>
        <dbReference type="EMBL" id="ORZ00179.1"/>
    </source>
</evidence>
<dbReference type="AlphaFoldDB" id="A0A1X2HLE9"/>
<dbReference type="OrthoDB" id="2262948at2759"/>
<dbReference type="Proteomes" id="UP000242180">
    <property type="component" value="Unassembled WGS sequence"/>
</dbReference>
<gene>
    <name evidence="2" type="ORF">BCR43DRAFT_484799</name>
</gene>
<keyword evidence="3" id="KW-1185">Reference proteome</keyword>
<dbReference type="EMBL" id="MCGN01000002">
    <property type="protein sequence ID" value="ORZ00179.1"/>
    <property type="molecule type" value="Genomic_DNA"/>
</dbReference>
<feature type="chain" id="PRO_5012213988" evidence="1">
    <location>
        <begin position="21"/>
        <end position="92"/>
    </location>
</feature>
<accession>A0A1X2HLE9</accession>
<sequence>MVHIKSFLFLLALCFTVALTSDCHCKDIEPVYTEDCCIGTGGQYVKVNTTTGEDSHCHFSHYGHFASFNRCCDSYWGIARCILSGRPVAPPV</sequence>
<name>A0A1X2HLE9_SYNRA</name>
<proteinExistence type="predicted"/>
<dbReference type="InParanoid" id="A0A1X2HLE9"/>
<evidence type="ECO:0000256" key="1">
    <source>
        <dbReference type="SAM" id="SignalP"/>
    </source>
</evidence>
<organism evidence="2 3">
    <name type="scientific">Syncephalastrum racemosum</name>
    <name type="common">Filamentous fungus</name>
    <dbReference type="NCBI Taxonomy" id="13706"/>
    <lineage>
        <taxon>Eukaryota</taxon>
        <taxon>Fungi</taxon>
        <taxon>Fungi incertae sedis</taxon>
        <taxon>Mucoromycota</taxon>
        <taxon>Mucoromycotina</taxon>
        <taxon>Mucoromycetes</taxon>
        <taxon>Mucorales</taxon>
        <taxon>Syncephalastraceae</taxon>
        <taxon>Syncephalastrum</taxon>
    </lineage>
</organism>
<reference evidence="2 3" key="1">
    <citation type="submission" date="2016-07" db="EMBL/GenBank/DDBJ databases">
        <title>Pervasive Adenine N6-methylation of Active Genes in Fungi.</title>
        <authorList>
            <consortium name="DOE Joint Genome Institute"/>
            <person name="Mondo S.J."/>
            <person name="Dannebaum R.O."/>
            <person name="Kuo R.C."/>
            <person name="Labutti K."/>
            <person name="Haridas S."/>
            <person name="Kuo A."/>
            <person name="Salamov A."/>
            <person name="Ahrendt S.R."/>
            <person name="Lipzen A."/>
            <person name="Sullivan W."/>
            <person name="Andreopoulos W.B."/>
            <person name="Clum A."/>
            <person name="Lindquist E."/>
            <person name="Daum C."/>
            <person name="Ramamoorthy G.K."/>
            <person name="Gryganskyi A."/>
            <person name="Culley D."/>
            <person name="Magnuson J.K."/>
            <person name="James T.Y."/>
            <person name="O'Malley M.A."/>
            <person name="Stajich J.E."/>
            <person name="Spatafora J.W."/>
            <person name="Visel A."/>
            <person name="Grigoriev I.V."/>
        </authorList>
    </citation>
    <scope>NUCLEOTIDE SEQUENCE [LARGE SCALE GENOMIC DNA]</scope>
    <source>
        <strain evidence="2 3">NRRL 2496</strain>
    </source>
</reference>
<comment type="caution">
    <text evidence="2">The sequence shown here is derived from an EMBL/GenBank/DDBJ whole genome shotgun (WGS) entry which is preliminary data.</text>
</comment>